<proteinExistence type="predicted"/>
<keyword evidence="2" id="KW-1185">Reference proteome</keyword>
<dbReference type="EMBL" id="JARQWQ010000187">
    <property type="protein sequence ID" value="KAK2547399.1"/>
    <property type="molecule type" value="Genomic_DNA"/>
</dbReference>
<reference evidence="1" key="2">
    <citation type="journal article" date="2023" name="Science">
        <title>Genomic signatures of disease resistance in endangered staghorn corals.</title>
        <authorList>
            <person name="Vollmer S.V."/>
            <person name="Selwyn J.D."/>
            <person name="Despard B.A."/>
            <person name="Roesel C.L."/>
        </authorList>
    </citation>
    <scope>NUCLEOTIDE SEQUENCE</scope>
    <source>
        <strain evidence="1">K2</strain>
    </source>
</reference>
<reference evidence="1" key="1">
    <citation type="journal article" date="2023" name="G3 (Bethesda)">
        <title>Whole genome assembly and annotation of the endangered Caribbean coral Acropora cervicornis.</title>
        <authorList>
            <person name="Selwyn J.D."/>
            <person name="Vollmer S.V."/>
        </authorList>
    </citation>
    <scope>NUCLEOTIDE SEQUENCE</scope>
    <source>
        <strain evidence="1">K2</strain>
    </source>
</reference>
<evidence type="ECO:0000313" key="1">
    <source>
        <dbReference type="EMBL" id="KAK2547399.1"/>
    </source>
</evidence>
<dbReference type="PANTHER" id="PTHR34615:SF1">
    <property type="entry name" value="PX DOMAIN-CONTAINING PROTEIN"/>
    <property type="match status" value="1"/>
</dbReference>
<dbReference type="Proteomes" id="UP001249851">
    <property type="component" value="Unassembled WGS sequence"/>
</dbReference>
<name>A0AAD9URL8_ACRCE</name>
<organism evidence="1 2">
    <name type="scientific">Acropora cervicornis</name>
    <name type="common">Staghorn coral</name>
    <dbReference type="NCBI Taxonomy" id="6130"/>
    <lineage>
        <taxon>Eukaryota</taxon>
        <taxon>Metazoa</taxon>
        <taxon>Cnidaria</taxon>
        <taxon>Anthozoa</taxon>
        <taxon>Hexacorallia</taxon>
        <taxon>Scleractinia</taxon>
        <taxon>Astrocoeniina</taxon>
        <taxon>Acroporidae</taxon>
        <taxon>Acropora</taxon>
    </lineage>
</organism>
<dbReference type="AlphaFoldDB" id="A0AAD9URL8"/>
<protein>
    <submittedName>
        <fullName evidence="1">Uncharacterized protein</fullName>
    </submittedName>
</protein>
<evidence type="ECO:0000313" key="2">
    <source>
        <dbReference type="Proteomes" id="UP001249851"/>
    </source>
</evidence>
<comment type="caution">
    <text evidence="1">The sequence shown here is derived from an EMBL/GenBank/DDBJ whole genome shotgun (WGS) entry which is preliminary data.</text>
</comment>
<sequence length="95" mass="11044">MASFKKVQEMLFLCLIEEIMEEEEFVLLSQENRPSNLPFHAAYEQFSLENKDLGECQADFQVEKRDIPLLTDALRAPSVFQCHNGTAYKGHKRSY</sequence>
<dbReference type="PANTHER" id="PTHR34615">
    <property type="entry name" value="PX DOMAIN-CONTAINING PROTEIN"/>
    <property type="match status" value="1"/>
</dbReference>
<gene>
    <name evidence="1" type="ORF">P5673_032621</name>
</gene>
<accession>A0AAD9URL8</accession>